<keyword evidence="3" id="KW-1185">Reference proteome</keyword>
<dbReference type="EMBL" id="CARXXK010000003">
    <property type="protein sequence ID" value="CAI6363075.1"/>
    <property type="molecule type" value="Genomic_DNA"/>
</dbReference>
<evidence type="ECO:0000256" key="1">
    <source>
        <dbReference type="SAM" id="SignalP"/>
    </source>
</evidence>
<protein>
    <submittedName>
        <fullName evidence="2">Uncharacterized protein</fullName>
    </submittedName>
</protein>
<evidence type="ECO:0000313" key="2">
    <source>
        <dbReference type="EMBL" id="CAI6363075.1"/>
    </source>
</evidence>
<keyword evidence="1" id="KW-0732">Signal</keyword>
<gene>
    <name evidence="2" type="ORF">MEUPH1_LOCUS18078</name>
</gene>
<dbReference type="Proteomes" id="UP001160148">
    <property type="component" value="Unassembled WGS sequence"/>
</dbReference>
<accession>A0AAV0X410</accession>
<organism evidence="2 3">
    <name type="scientific">Macrosiphum euphorbiae</name>
    <name type="common">potato aphid</name>
    <dbReference type="NCBI Taxonomy" id="13131"/>
    <lineage>
        <taxon>Eukaryota</taxon>
        <taxon>Metazoa</taxon>
        <taxon>Ecdysozoa</taxon>
        <taxon>Arthropoda</taxon>
        <taxon>Hexapoda</taxon>
        <taxon>Insecta</taxon>
        <taxon>Pterygota</taxon>
        <taxon>Neoptera</taxon>
        <taxon>Paraneoptera</taxon>
        <taxon>Hemiptera</taxon>
        <taxon>Sternorrhyncha</taxon>
        <taxon>Aphidomorpha</taxon>
        <taxon>Aphidoidea</taxon>
        <taxon>Aphididae</taxon>
        <taxon>Macrosiphini</taxon>
        <taxon>Macrosiphum</taxon>
    </lineage>
</organism>
<proteinExistence type="predicted"/>
<feature type="signal peptide" evidence="1">
    <location>
        <begin position="1"/>
        <end position="19"/>
    </location>
</feature>
<feature type="chain" id="PRO_5043617466" evidence="1">
    <location>
        <begin position="20"/>
        <end position="171"/>
    </location>
</feature>
<sequence>MKLLILLLSLTFVATSLYARHVHETSTNKNPNYKHQNRINGTTTINGTAKINGATKIKGTTKINITTSTSPVGRNAKQFPECTRTNMCGRSNSTTTNTNKFHTSNITQKYTKSNGTDTITKKFVTMDIQTTTESDMLQTRFFINPPNKKSACMDGLTRSATGDCVFKFSDD</sequence>
<name>A0AAV0X410_9HEMI</name>
<dbReference type="AlphaFoldDB" id="A0AAV0X410"/>
<evidence type="ECO:0000313" key="3">
    <source>
        <dbReference type="Proteomes" id="UP001160148"/>
    </source>
</evidence>
<reference evidence="2 3" key="1">
    <citation type="submission" date="2023-01" db="EMBL/GenBank/DDBJ databases">
        <authorList>
            <person name="Whitehead M."/>
        </authorList>
    </citation>
    <scope>NUCLEOTIDE SEQUENCE [LARGE SCALE GENOMIC DNA]</scope>
</reference>
<comment type="caution">
    <text evidence="2">The sequence shown here is derived from an EMBL/GenBank/DDBJ whole genome shotgun (WGS) entry which is preliminary data.</text>
</comment>